<comment type="caution">
    <text evidence="6">The sequence shown here is derived from an EMBL/GenBank/DDBJ whole genome shotgun (WGS) entry which is preliminary data.</text>
</comment>
<dbReference type="PANTHER" id="PTHR26379:SF295">
    <property type="entry name" value="OS10G0429651 PROTEIN"/>
    <property type="match status" value="1"/>
</dbReference>
<dbReference type="InterPro" id="IPR002083">
    <property type="entry name" value="MATH/TRAF_dom"/>
</dbReference>
<dbReference type="Gene3D" id="2.60.210.10">
    <property type="entry name" value="Apoptosis, Tumor Necrosis Factor Receptor Associated Protein 2, Chain A"/>
    <property type="match status" value="1"/>
</dbReference>
<dbReference type="InterPro" id="IPR011333">
    <property type="entry name" value="SKP1/BTB/POZ_sf"/>
</dbReference>
<feature type="compositionally biased region" description="Basic residues" evidence="3">
    <location>
        <begin position="1"/>
        <end position="14"/>
    </location>
</feature>
<protein>
    <submittedName>
        <fullName evidence="6">Uncharacterized protein</fullName>
    </submittedName>
</protein>
<dbReference type="Pfam" id="PF24570">
    <property type="entry name" value="BACK_BPM_SPOP"/>
    <property type="match status" value="1"/>
</dbReference>
<reference evidence="6" key="1">
    <citation type="submission" date="2023-07" db="EMBL/GenBank/DDBJ databases">
        <title>A chromosome-level genome assembly of Lolium multiflorum.</title>
        <authorList>
            <person name="Chen Y."/>
            <person name="Copetti D."/>
            <person name="Kolliker R."/>
            <person name="Studer B."/>
        </authorList>
    </citation>
    <scope>NUCLEOTIDE SEQUENCE</scope>
    <source>
        <strain evidence="6">02402/16</strain>
        <tissue evidence="6">Leaf</tissue>
    </source>
</reference>
<dbReference type="SUPFAM" id="SSF49599">
    <property type="entry name" value="TRAF domain-like"/>
    <property type="match status" value="1"/>
</dbReference>
<dbReference type="PANTHER" id="PTHR26379">
    <property type="entry name" value="BTB/POZ AND MATH DOMAIN-CONTAINING PROTEIN 1"/>
    <property type="match status" value="1"/>
</dbReference>
<dbReference type="CDD" id="cd00121">
    <property type="entry name" value="MATH"/>
    <property type="match status" value="1"/>
</dbReference>
<evidence type="ECO:0000313" key="7">
    <source>
        <dbReference type="Proteomes" id="UP001231189"/>
    </source>
</evidence>
<organism evidence="6 7">
    <name type="scientific">Lolium multiflorum</name>
    <name type="common">Italian ryegrass</name>
    <name type="synonym">Lolium perenne subsp. multiflorum</name>
    <dbReference type="NCBI Taxonomy" id="4521"/>
    <lineage>
        <taxon>Eukaryota</taxon>
        <taxon>Viridiplantae</taxon>
        <taxon>Streptophyta</taxon>
        <taxon>Embryophyta</taxon>
        <taxon>Tracheophyta</taxon>
        <taxon>Spermatophyta</taxon>
        <taxon>Magnoliopsida</taxon>
        <taxon>Liliopsida</taxon>
        <taxon>Poales</taxon>
        <taxon>Poaceae</taxon>
        <taxon>BOP clade</taxon>
        <taxon>Pooideae</taxon>
        <taxon>Poodae</taxon>
        <taxon>Poeae</taxon>
        <taxon>Poeae Chloroplast Group 2 (Poeae type)</taxon>
        <taxon>Loliodinae</taxon>
        <taxon>Loliinae</taxon>
        <taxon>Lolium</taxon>
    </lineage>
</organism>
<dbReference type="InterPro" id="IPR008974">
    <property type="entry name" value="TRAF-like"/>
</dbReference>
<dbReference type="GO" id="GO:0016567">
    <property type="term" value="P:protein ubiquitination"/>
    <property type="evidence" value="ECO:0007669"/>
    <property type="project" value="InterPro"/>
</dbReference>
<feature type="region of interest" description="Disordered" evidence="3">
    <location>
        <begin position="1"/>
        <end position="39"/>
    </location>
</feature>
<dbReference type="Proteomes" id="UP001231189">
    <property type="component" value="Unassembled WGS sequence"/>
</dbReference>
<feature type="domain" description="BTB" evidence="4">
    <location>
        <begin position="269"/>
        <end position="337"/>
    </location>
</feature>
<dbReference type="AlphaFoldDB" id="A0AAD8WZ04"/>
<dbReference type="SUPFAM" id="SSF54695">
    <property type="entry name" value="POZ domain"/>
    <property type="match status" value="1"/>
</dbReference>
<evidence type="ECO:0000259" key="4">
    <source>
        <dbReference type="PROSITE" id="PS50097"/>
    </source>
</evidence>
<dbReference type="InterPro" id="IPR056423">
    <property type="entry name" value="BACK_BPM_SPOP"/>
</dbReference>
<evidence type="ECO:0000256" key="3">
    <source>
        <dbReference type="SAM" id="MobiDB-lite"/>
    </source>
</evidence>
<dbReference type="Gene3D" id="3.30.710.10">
    <property type="entry name" value="Potassium Channel Kv1.1, Chain A"/>
    <property type="match status" value="1"/>
</dbReference>
<dbReference type="InterPro" id="IPR045005">
    <property type="entry name" value="BPM1-6"/>
</dbReference>
<sequence length="428" mass="47710">MLQRKARTGVRRAPRGAQATARRPRTAAGRGALRWGAGPARRAKRRLFDGFGHDTGRGGGGVQAESSPVARLQVMPRFVAPFAGVSVLTDLGLSSSTMSVVDSGAASGYHLLVVDGYSQTKRLHNGVGIRSRPFIVGGHRWCIDYLPNGFNSEYADYISLFAALVDDDDGAARPVKAWFRFSFIHEVEKQEATLIRAAYACTFCSNDISGAWGDTNFIKRDVLERSENLKNDCFTIRFDIMICEDLNTEVPLSCISQHFNHLLQTKVGADVTFEVSGETFVAHRCVLAARSTVFMDLLFGSVKKRVKVHVIQIKDMKARVFKALLSFIYTGAFPEMEWGEAEVKAKATRFEMWLEWLKDLAVAADRYDLQHLRFSCEELLSKAIGDITVPKILDIAVQYHCHRLKEKCLQFLQNLSSSSLQKLMATNS</sequence>
<dbReference type="PROSITE" id="PS50097">
    <property type="entry name" value="BTB"/>
    <property type="match status" value="1"/>
</dbReference>
<dbReference type="SMART" id="SM00225">
    <property type="entry name" value="BTB"/>
    <property type="match status" value="1"/>
</dbReference>
<dbReference type="InterPro" id="IPR000210">
    <property type="entry name" value="BTB/POZ_dom"/>
</dbReference>
<comment type="pathway">
    <text evidence="1">Protein modification; protein ubiquitination.</text>
</comment>
<comment type="similarity">
    <text evidence="2">Belongs to the Tdpoz family.</text>
</comment>
<name>A0AAD8WZ04_LOLMU</name>
<gene>
    <name evidence="6" type="ORF">QYE76_046262</name>
</gene>
<evidence type="ECO:0000256" key="1">
    <source>
        <dbReference type="ARBA" id="ARBA00004906"/>
    </source>
</evidence>
<dbReference type="PROSITE" id="PS50144">
    <property type="entry name" value="MATH"/>
    <property type="match status" value="1"/>
</dbReference>
<evidence type="ECO:0000256" key="2">
    <source>
        <dbReference type="ARBA" id="ARBA00010846"/>
    </source>
</evidence>
<feature type="compositionally biased region" description="Low complexity" evidence="3">
    <location>
        <begin position="15"/>
        <end position="39"/>
    </location>
</feature>
<feature type="domain" description="MATH" evidence="5">
    <location>
        <begin position="107"/>
        <end position="240"/>
    </location>
</feature>
<dbReference type="Pfam" id="PF22486">
    <property type="entry name" value="MATH_2"/>
    <property type="match status" value="1"/>
</dbReference>
<evidence type="ECO:0000313" key="6">
    <source>
        <dbReference type="EMBL" id="KAK1685414.1"/>
    </source>
</evidence>
<accession>A0AAD8WZ04</accession>
<proteinExistence type="inferred from homology"/>
<dbReference type="EMBL" id="JAUUTY010000002">
    <property type="protein sequence ID" value="KAK1685414.1"/>
    <property type="molecule type" value="Genomic_DNA"/>
</dbReference>
<keyword evidence="7" id="KW-1185">Reference proteome</keyword>
<evidence type="ECO:0000259" key="5">
    <source>
        <dbReference type="PROSITE" id="PS50144"/>
    </source>
</evidence>
<dbReference type="Pfam" id="PF00651">
    <property type="entry name" value="BTB"/>
    <property type="match status" value="1"/>
</dbReference>